<proteinExistence type="predicted"/>
<evidence type="ECO:0000259" key="1">
    <source>
        <dbReference type="Pfam" id="PF04289"/>
    </source>
</evidence>
<gene>
    <name evidence="3" type="ORF">IHQ68_14500</name>
</gene>
<feature type="domain" description="DUF447" evidence="1">
    <location>
        <begin position="3"/>
        <end position="117"/>
    </location>
</feature>
<accession>A0ABU1DI93</accession>
<dbReference type="SUPFAM" id="SSF50475">
    <property type="entry name" value="FMN-binding split barrel"/>
    <property type="match status" value="1"/>
</dbReference>
<name>A0ABU1DI93_9HYPH</name>
<dbReference type="InterPro" id="IPR049288">
    <property type="entry name" value="DUF447_C"/>
</dbReference>
<dbReference type="RefSeq" id="WP_309393071.1">
    <property type="nucleotide sequence ID" value="NZ_JADBEO010000033.1"/>
</dbReference>
<dbReference type="InterPro" id="IPR012349">
    <property type="entry name" value="Split_barrel_FMN-bd"/>
</dbReference>
<sequence>MIRETIVTTVSASGEPHIAPMGATPTADGWLLQPFRPSTTLDNFLTTRCGVVNFTDDPRVFAGAVTKRRTEWPTVKADLVDSVRLEHALACHEVRVERVEDEKAQRPKLHCAIVHRQNLAPFPGLNRAVAAVIEGAVLVSRLHMLPKQKIDEEFAYLQIAIDKTAGPHEREAWSWLTDAVHDHQARSAAT</sequence>
<keyword evidence="4" id="KW-1185">Reference proteome</keyword>
<organism evidence="3 4">
    <name type="scientific">Chelatococcus sambhunathii</name>
    <dbReference type="NCBI Taxonomy" id="363953"/>
    <lineage>
        <taxon>Bacteria</taxon>
        <taxon>Pseudomonadati</taxon>
        <taxon>Pseudomonadota</taxon>
        <taxon>Alphaproteobacteria</taxon>
        <taxon>Hyphomicrobiales</taxon>
        <taxon>Chelatococcaceae</taxon>
        <taxon>Chelatococcus</taxon>
    </lineage>
</organism>
<feature type="domain" description="DUF447" evidence="2">
    <location>
        <begin position="126"/>
        <end position="177"/>
    </location>
</feature>
<comment type="caution">
    <text evidence="3">The sequence shown here is derived from an EMBL/GenBank/DDBJ whole genome shotgun (WGS) entry which is preliminary data.</text>
</comment>
<dbReference type="Gene3D" id="2.30.110.10">
    <property type="entry name" value="Electron Transport, Fmn-binding Protein, Chain A"/>
    <property type="match status" value="1"/>
</dbReference>
<dbReference type="EMBL" id="JADBEO010000033">
    <property type="protein sequence ID" value="MDR4307831.1"/>
    <property type="molecule type" value="Genomic_DNA"/>
</dbReference>
<protein>
    <submittedName>
        <fullName evidence="3">DUF447 family protein</fullName>
    </submittedName>
</protein>
<dbReference type="Pfam" id="PF20766">
    <property type="entry name" value="DUF447_C"/>
    <property type="match status" value="1"/>
</dbReference>
<dbReference type="Pfam" id="PF04289">
    <property type="entry name" value="DUF447_N"/>
    <property type="match status" value="1"/>
</dbReference>
<evidence type="ECO:0000313" key="4">
    <source>
        <dbReference type="Proteomes" id="UP001181622"/>
    </source>
</evidence>
<evidence type="ECO:0000313" key="3">
    <source>
        <dbReference type="EMBL" id="MDR4307831.1"/>
    </source>
</evidence>
<dbReference type="InterPro" id="IPR007386">
    <property type="entry name" value="DUF447_N"/>
</dbReference>
<reference evidence="3" key="1">
    <citation type="submission" date="2020-10" db="EMBL/GenBank/DDBJ databases">
        <authorList>
            <person name="Abbas A."/>
            <person name="Razzaq R."/>
            <person name="Waqas M."/>
            <person name="Abbas N."/>
            <person name="Nielsen T.K."/>
            <person name="Hansen L.H."/>
            <person name="Hussain S."/>
            <person name="Shahid M."/>
        </authorList>
    </citation>
    <scope>NUCLEOTIDE SEQUENCE</scope>
    <source>
        <strain evidence="3">S14</strain>
    </source>
</reference>
<dbReference type="Gene3D" id="1.20.58.290">
    <property type="entry name" value="Hypothetical membrane protein ta0354_69_121"/>
    <property type="match status" value="1"/>
</dbReference>
<dbReference type="Proteomes" id="UP001181622">
    <property type="component" value="Unassembled WGS sequence"/>
</dbReference>
<evidence type="ECO:0000259" key="2">
    <source>
        <dbReference type="Pfam" id="PF20766"/>
    </source>
</evidence>